<dbReference type="AlphaFoldDB" id="A0A1F5YFV3"/>
<organism evidence="2 3">
    <name type="scientific">Candidatus Gottesmanbacteria bacterium RBG_16_38_7b</name>
    <dbReference type="NCBI Taxonomy" id="1798372"/>
    <lineage>
        <taxon>Bacteria</taxon>
        <taxon>Candidatus Gottesmaniibacteriota</taxon>
    </lineage>
</organism>
<reference evidence="2 3" key="1">
    <citation type="journal article" date="2016" name="Nat. Commun.">
        <title>Thousands of microbial genomes shed light on interconnected biogeochemical processes in an aquifer system.</title>
        <authorList>
            <person name="Anantharaman K."/>
            <person name="Brown C.T."/>
            <person name="Hug L.A."/>
            <person name="Sharon I."/>
            <person name="Castelle C.J."/>
            <person name="Probst A.J."/>
            <person name="Thomas B.C."/>
            <person name="Singh A."/>
            <person name="Wilkins M.J."/>
            <person name="Karaoz U."/>
            <person name="Brodie E.L."/>
            <person name="Williams K.H."/>
            <person name="Hubbard S.S."/>
            <person name="Banfield J.F."/>
        </authorList>
    </citation>
    <scope>NUCLEOTIDE SEQUENCE [LARGE SCALE GENOMIC DNA]</scope>
</reference>
<evidence type="ECO:0000313" key="2">
    <source>
        <dbReference type="EMBL" id="OGF99044.1"/>
    </source>
</evidence>
<protein>
    <recommendedName>
        <fullName evidence="4">DUF2130 domain-containing protein</fullName>
    </recommendedName>
</protein>
<sequence>MLSNIKCPKCGQSIELTEAVKSEWEEEFSKKEEQKKKEEIERAVKAVEVKTLEKVTADFNLKLKQSIETAEEEKQRNRKLLEELTQTNKLIRDLKRKDEEREIISQKKLSEAEEKIKYEARKKASEESQLKLLEKEKQLQDALKMNAELSRKLQQGSMQTQGEVLELEVEKILKTAFPNDEILPVEKGIRGADVIQKVWDSRGNFTGSIVWETKNAKWNNEWIQKLKDDQRRIKAEIAVLISINLPPQVRDAGYMDGIWVADRKFIIGLSSALRAGLIQIFHVKRSVQGKNTKMETMYNYLSGVEFRHRIETIIDAFSELQSELEKEKRFFASKWARQEKYLRGIIDHTLGIHGDLKGIMGSTLPELKTMQLSLE</sequence>
<evidence type="ECO:0000256" key="1">
    <source>
        <dbReference type="SAM" id="Coils"/>
    </source>
</evidence>
<dbReference type="InterPro" id="IPR019219">
    <property type="entry name" value="DUF2130"/>
</dbReference>
<gene>
    <name evidence="2" type="ORF">A2153_01765</name>
</gene>
<name>A0A1F5YFV3_9BACT</name>
<dbReference type="Pfam" id="PF09903">
    <property type="entry name" value="DUF2130"/>
    <property type="match status" value="1"/>
</dbReference>
<dbReference type="Proteomes" id="UP000177396">
    <property type="component" value="Unassembled WGS sequence"/>
</dbReference>
<evidence type="ECO:0008006" key="4">
    <source>
        <dbReference type="Google" id="ProtNLM"/>
    </source>
</evidence>
<comment type="caution">
    <text evidence="2">The sequence shown here is derived from an EMBL/GenBank/DDBJ whole genome shotgun (WGS) entry which is preliminary data.</text>
</comment>
<feature type="coiled-coil region" evidence="1">
    <location>
        <begin position="14"/>
        <end position="152"/>
    </location>
</feature>
<dbReference type="EMBL" id="MFJB01000071">
    <property type="protein sequence ID" value="OGF99044.1"/>
    <property type="molecule type" value="Genomic_DNA"/>
</dbReference>
<proteinExistence type="predicted"/>
<evidence type="ECO:0000313" key="3">
    <source>
        <dbReference type="Proteomes" id="UP000177396"/>
    </source>
</evidence>
<accession>A0A1F5YFV3</accession>
<keyword evidence="1" id="KW-0175">Coiled coil</keyword>